<feature type="compositionally biased region" description="Acidic residues" evidence="1">
    <location>
        <begin position="1052"/>
        <end position="1066"/>
    </location>
</feature>
<proteinExistence type="predicted"/>
<reference evidence="2 3" key="1">
    <citation type="submission" date="2018-11" db="EMBL/GenBank/DDBJ databases">
        <title>Genome squencing of methanotrophic bacteria isolated from alkaline groundwater in Korea.</title>
        <authorList>
            <person name="Nguyen L.N."/>
        </authorList>
    </citation>
    <scope>NUCLEOTIDE SEQUENCE [LARGE SCALE GENOMIC DNA]</scope>
    <source>
        <strain evidence="2 3">GW6</strain>
    </source>
</reference>
<accession>A0A3G8M876</accession>
<sequence>MDESSAQRQARGSRLRRGARPMLESSGGAAFPASPPLAYGALMRRIAFSLVAAFAAYFAQPLWRATQSAIAETKAKTSAISFTPGELAADRDGASLIAVPAPGRYAIRAKSPSGARIELVDMIAGPLDSSGAPGLRDGRIDALLDKGVYKLRVFGVKGASGKATLSAQAFVEASPSKPTLAPGRIQSGELGDLQQRSYSFDVGAEGRVSLEAIGRALSDLRVWRSDGELVDLASEQETVETKPGRAMNRLRVEGALEPGRYVVTAYGGEKLVWAQGDAGQPFLLRLEEPALLAAGVAEGVIGPFGAERFGAPASYDAFRLDLAQTTPARLEARRNEVKEIATISKNSRTPSANLRLASDGKTNAHIEVSGYEGQAFTLRGLRQSDRETFEASGPHLVGVDLAGDGGDEAPATALFARIEKDGKTRVIASDAPRIGAGKAWRGKFNLFGPTSILFEATRDGLVAIDAKGVKVDASIEPALGALAPRADGKNSARYDLQAGYYFLKLEPKSDSGGVIDVTLGPPGLSVSAPAAAPSRSTISFGTQTLERDGSYLILTNVAPQLLTGPRVVALPVELDKAPLALWQDAGKDVALPVRLPKTGKAIARDWHNADVPLTFGDRKEENEQRLATIKIAASEKPRALGLIFVLETTPAKVDEAGKPASTPLSASVARPAFFDLGRDETKRLRFDVAQGGLYRVETLGRMKTALRVGANVSPRLGEGEANGPGDNALVTAFLRAGGYRAAVTAKESSGHLGLAVSPATLAPTAKLVDAGVARATLDSGKGAIVPIEITREGEYRIELLGLKQKWRARLEDAEGWPLAAPGEMQRLTRRFEKGAYRLVVMPRDVEARMVARLTPIVAAKALEGHGPHPLPFGKTQKVQWREPQARDAPRAPDVWRFALYGDAEIELSIGEGMVGEIFKGEKESVGKVAAGRSFKSKLPSGDYRVEARSLAHDDRLDYEISLGSKELQPDAPRAVQPPTHVDFSLANDSVVDLASFGDIETIGVLKDDRGDVIERLQPRADDWNVALSRRLPAGNYRLELERLGAQPSAPVETEEAPSEETEEVSNEGEAAQSEDAPLSGVELRLALPIEKNDGALTFSGEKTLNGAGAHVLSLAPAPAGSLALIAAGSDGDVAISIERRDADGKWRAIGVERGRTPVAAWPAGNDGELRAVVWAIGGEDAPITLAARAVERRARRLGEVALDPVDGVAGICVAKVATPDAALVTLATKEDIAAGSMAGTLLRAARSGPLAPQAQELWLMRRGDCATRVDVAAFDWKGAEISLDIGEGERAHLVPLAPAAGKLRLWLARSAFAQPALDGGRGVGVAKGAALALAGDTPLALWNGEGSAPMRVALGAIDVDTRPAIKGGALFAGIVPPMSAQPVDMDDAAGPLALDLAGGLAAFAQPRVVFGDGAATSRILHGVKSRVLLVNMTQTPQPARIAREPGENNRLDATRAFTRFFPAAGQMSLPLEAQQNDKLIVSGAQATVISNSGRISRGTNIALDGAGEAIIEHGPGLVAFWIERAGASPWPAPAARALNPPQRVALEGAAMRFSIKGDKPVLLRATGGAPAIVGFTQNGRRETLAFANGVDLHRYMTPGEATLDIYAPYDGALSGMLDISTQPVTEAHEGVNDAVAVSPGASALFSFEVKEGRNIGIGVRAEPDRVSARLMDAQGKTLGEGVAQTMTLSPGRYFIEARTPADAQATTIRAAIVGLSPPVNAPPAEIVAELLDKAGMKKSKAQ</sequence>
<evidence type="ECO:0000313" key="2">
    <source>
        <dbReference type="EMBL" id="AZG77320.1"/>
    </source>
</evidence>
<organism evidence="2 3">
    <name type="scientific">Methylocystis rosea</name>
    <dbReference type="NCBI Taxonomy" id="173366"/>
    <lineage>
        <taxon>Bacteria</taxon>
        <taxon>Pseudomonadati</taxon>
        <taxon>Pseudomonadota</taxon>
        <taxon>Alphaproteobacteria</taxon>
        <taxon>Hyphomicrobiales</taxon>
        <taxon>Methylocystaceae</taxon>
        <taxon>Methylocystis</taxon>
    </lineage>
</organism>
<dbReference type="Proteomes" id="UP000273982">
    <property type="component" value="Chromosome"/>
</dbReference>
<gene>
    <name evidence="2" type="ORF">EHO51_11570</name>
</gene>
<dbReference type="KEGG" id="mros:EHO51_11570"/>
<feature type="region of interest" description="Disordered" evidence="1">
    <location>
        <begin position="1042"/>
        <end position="1077"/>
    </location>
</feature>
<evidence type="ECO:0000313" key="3">
    <source>
        <dbReference type="Proteomes" id="UP000273982"/>
    </source>
</evidence>
<dbReference type="EMBL" id="CP034086">
    <property type="protein sequence ID" value="AZG77320.1"/>
    <property type="molecule type" value="Genomic_DNA"/>
</dbReference>
<protein>
    <submittedName>
        <fullName evidence="2">Uncharacterized protein</fullName>
    </submittedName>
</protein>
<name>A0A3G8M876_9HYPH</name>
<feature type="compositionally biased region" description="Polar residues" evidence="1">
    <location>
        <begin position="1"/>
        <end position="10"/>
    </location>
</feature>
<evidence type="ECO:0000256" key="1">
    <source>
        <dbReference type="SAM" id="MobiDB-lite"/>
    </source>
</evidence>
<feature type="region of interest" description="Disordered" evidence="1">
    <location>
        <begin position="1"/>
        <end position="28"/>
    </location>
</feature>